<accession>A0A1Y0HHT8</accession>
<evidence type="ECO:0000313" key="2">
    <source>
        <dbReference type="EMBL" id="ARU47671.1"/>
    </source>
</evidence>
<keyword evidence="1" id="KW-0812">Transmembrane</keyword>
<proteinExistence type="predicted"/>
<organism evidence="2 3">
    <name type="scientific">Sulfurospirillum diekertiae</name>
    <dbReference type="NCBI Taxonomy" id="1854492"/>
    <lineage>
        <taxon>Bacteria</taxon>
        <taxon>Pseudomonadati</taxon>
        <taxon>Campylobacterota</taxon>
        <taxon>Epsilonproteobacteria</taxon>
        <taxon>Campylobacterales</taxon>
        <taxon>Sulfurospirillaceae</taxon>
        <taxon>Sulfurospirillum</taxon>
    </lineage>
</organism>
<dbReference type="KEGG" id="suls:Sdiek1_0495"/>
<dbReference type="OrthoDB" id="4557675at2"/>
<evidence type="ECO:0000256" key="1">
    <source>
        <dbReference type="SAM" id="Phobius"/>
    </source>
</evidence>
<feature type="transmembrane region" description="Helical" evidence="1">
    <location>
        <begin position="25"/>
        <end position="45"/>
    </location>
</feature>
<dbReference type="RefSeq" id="WP_087437738.1">
    <property type="nucleotide sequence ID" value="NZ_CP021416.1"/>
</dbReference>
<protein>
    <recommendedName>
        <fullName evidence="4">DUF2798 domain-containing protein</fullName>
    </recommendedName>
</protein>
<evidence type="ECO:0000313" key="3">
    <source>
        <dbReference type="Proteomes" id="UP000196005"/>
    </source>
</evidence>
<name>A0A1Y0HHT8_9BACT</name>
<dbReference type="InterPro" id="IPR021529">
    <property type="entry name" value="DUF2798"/>
</dbReference>
<sequence>MSQSSHTPPTIVFGIPKLPAKYSGIVMPFFLSVLMSMLVSFISTIRVSGLTYQFINLWMSSWAISWLIAFPTLLLILPIVKKITTVFVRHT</sequence>
<reference evidence="3" key="1">
    <citation type="submission" date="2017-05" db="EMBL/GenBank/DDBJ databases">
        <title>Dechlorination kinetics govern the competition between two new strains of the genus Sulfurospirillum.</title>
        <authorList>
            <person name="Buttet G.F."/>
            <person name="Murray A.M."/>
            <person name="Goris T."/>
            <person name="Burion M."/>
            <person name="Lin B."/>
            <person name="Rolle M."/>
            <person name="Maillard J."/>
        </authorList>
    </citation>
    <scope>NUCLEOTIDE SEQUENCE [LARGE SCALE GENOMIC DNA]</scope>
    <source>
        <strain evidence="3">SL2-1</strain>
    </source>
</reference>
<dbReference type="Proteomes" id="UP000196005">
    <property type="component" value="Chromosome"/>
</dbReference>
<keyword evidence="1" id="KW-1133">Transmembrane helix</keyword>
<gene>
    <name evidence="2" type="ORF">Sdiek1_0495</name>
</gene>
<dbReference type="EMBL" id="CP021416">
    <property type="protein sequence ID" value="ARU47671.1"/>
    <property type="molecule type" value="Genomic_DNA"/>
</dbReference>
<feature type="transmembrane region" description="Helical" evidence="1">
    <location>
        <begin position="57"/>
        <end position="80"/>
    </location>
</feature>
<keyword evidence="1" id="KW-0472">Membrane</keyword>
<dbReference type="AlphaFoldDB" id="A0A1Y0HHT8"/>
<evidence type="ECO:0008006" key="4">
    <source>
        <dbReference type="Google" id="ProtNLM"/>
    </source>
</evidence>
<dbReference type="Pfam" id="PF11391">
    <property type="entry name" value="DUF2798"/>
    <property type="match status" value="1"/>
</dbReference>
<keyword evidence="3" id="KW-1185">Reference proteome</keyword>